<comment type="caution">
    <text evidence="1">The sequence shown here is derived from an EMBL/GenBank/DDBJ whole genome shotgun (WGS) entry which is preliminary data.</text>
</comment>
<evidence type="ECO:0000313" key="2">
    <source>
        <dbReference type="Proteomes" id="UP000731907"/>
    </source>
</evidence>
<evidence type="ECO:0000313" key="1">
    <source>
        <dbReference type="EMBL" id="MBU9698951.1"/>
    </source>
</evidence>
<name>A0ABS6J5A0_9RHOB</name>
<gene>
    <name evidence="1" type="ORF">GU927_013955</name>
</gene>
<dbReference type="EMBL" id="JAAATX020000009">
    <property type="protein sequence ID" value="MBU9698951.1"/>
    <property type="molecule type" value="Genomic_DNA"/>
</dbReference>
<reference evidence="1 2" key="1">
    <citation type="submission" date="2021-06" db="EMBL/GenBank/DDBJ databases">
        <title>Rhodobacteraceae bacterium strain HSP-20.</title>
        <authorList>
            <person name="Chen W.-M."/>
        </authorList>
    </citation>
    <scope>NUCLEOTIDE SEQUENCE [LARGE SCALE GENOMIC DNA]</scope>
    <source>
        <strain evidence="1 2">HSP-20</strain>
    </source>
</reference>
<proteinExistence type="predicted"/>
<organism evidence="1 2">
    <name type="scientific">Paragemmobacter amnigenus</name>
    <dbReference type="NCBI Taxonomy" id="2852097"/>
    <lineage>
        <taxon>Bacteria</taxon>
        <taxon>Pseudomonadati</taxon>
        <taxon>Pseudomonadota</taxon>
        <taxon>Alphaproteobacteria</taxon>
        <taxon>Rhodobacterales</taxon>
        <taxon>Paracoccaceae</taxon>
        <taxon>Paragemmobacter</taxon>
    </lineage>
</organism>
<protein>
    <submittedName>
        <fullName evidence="1">Propanediol utilization protein</fullName>
    </submittedName>
</protein>
<keyword evidence="2" id="KW-1185">Reference proteome</keyword>
<dbReference type="Proteomes" id="UP000731907">
    <property type="component" value="Unassembled WGS sequence"/>
</dbReference>
<accession>A0ABS6J5A0</accession>
<sequence length="274" mass="28425">MAADGPASGPVHLPCHFGEWLQGRLGADGPLALVTLTPKGVSVAAWRRLDRGLFCHTIGHGNLPPAVLARFAHALGRSLGGRVQLRLPYPPGLGTGMSTAGLLAIARLTAGAQSPLALARACVAAEGASDPLMFRNPGRLLWAPRLGRELAALPPQPRAHLLAGFWGPPRPTQAADQNYDDVSDLVARWQAGGPLATRAALASESARRCIARRGPLGDPTESLARDLGALGWTISHSGAARALIFAPGHLPPHGISALREAGLRGVHQLVTCGG</sequence>